<accession>A0A5N6PXJ5</accession>
<dbReference type="GO" id="GO:0045901">
    <property type="term" value="P:positive regulation of translational elongation"/>
    <property type="evidence" value="ECO:0007669"/>
    <property type="project" value="InterPro"/>
</dbReference>
<evidence type="ECO:0000313" key="4">
    <source>
        <dbReference type="Proteomes" id="UP000326396"/>
    </source>
</evidence>
<gene>
    <name evidence="3" type="ORF">E3N88_00088</name>
</gene>
<comment type="caution">
    <text evidence="3">The sequence shown here is derived from an EMBL/GenBank/DDBJ whole genome shotgun (WGS) entry which is preliminary data.</text>
</comment>
<evidence type="ECO:0000259" key="2">
    <source>
        <dbReference type="Pfam" id="PF21485"/>
    </source>
</evidence>
<keyword evidence="4" id="KW-1185">Reference proteome</keyword>
<reference evidence="3 4" key="1">
    <citation type="submission" date="2019-05" db="EMBL/GenBank/DDBJ databases">
        <title>Mikania micrantha, genome provides insights into the molecular mechanism of rapid growth.</title>
        <authorList>
            <person name="Liu B."/>
        </authorList>
    </citation>
    <scope>NUCLEOTIDE SEQUENCE [LARGE SCALE GENOMIC DNA]</scope>
    <source>
        <strain evidence="3">NLD-2019</strain>
        <tissue evidence="3">Leaf</tissue>
    </source>
</reference>
<name>A0A5N6PXJ5_9ASTR</name>
<dbReference type="InterPro" id="IPR048670">
    <property type="entry name" value="IF5A-like_N"/>
</dbReference>
<dbReference type="InterPro" id="IPR001884">
    <property type="entry name" value="IF5A-like"/>
</dbReference>
<dbReference type="OrthoDB" id="9975114at2759"/>
<dbReference type="AlphaFoldDB" id="A0A5N6PXJ5"/>
<dbReference type="Proteomes" id="UP000326396">
    <property type="component" value="Linkage Group LG1"/>
</dbReference>
<evidence type="ECO:0000313" key="3">
    <source>
        <dbReference type="EMBL" id="KAD7476952.1"/>
    </source>
</evidence>
<organism evidence="3 4">
    <name type="scientific">Mikania micrantha</name>
    <name type="common">bitter vine</name>
    <dbReference type="NCBI Taxonomy" id="192012"/>
    <lineage>
        <taxon>Eukaryota</taxon>
        <taxon>Viridiplantae</taxon>
        <taxon>Streptophyta</taxon>
        <taxon>Embryophyta</taxon>
        <taxon>Tracheophyta</taxon>
        <taxon>Spermatophyta</taxon>
        <taxon>Magnoliopsida</taxon>
        <taxon>eudicotyledons</taxon>
        <taxon>Gunneridae</taxon>
        <taxon>Pentapetalae</taxon>
        <taxon>asterids</taxon>
        <taxon>campanulids</taxon>
        <taxon>Asterales</taxon>
        <taxon>Asteraceae</taxon>
        <taxon>Asteroideae</taxon>
        <taxon>Heliantheae alliance</taxon>
        <taxon>Eupatorieae</taxon>
        <taxon>Mikania</taxon>
    </lineage>
</organism>
<dbReference type="PANTHER" id="PTHR11673">
    <property type="entry name" value="TRANSLATION INITIATION FACTOR 5A FAMILY MEMBER"/>
    <property type="match status" value="1"/>
</dbReference>
<dbReference type="InterPro" id="IPR014722">
    <property type="entry name" value="Rib_uL2_dom2"/>
</dbReference>
<dbReference type="GO" id="GO:0003723">
    <property type="term" value="F:RNA binding"/>
    <property type="evidence" value="ECO:0007669"/>
    <property type="project" value="InterPro"/>
</dbReference>
<proteinExistence type="predicted"/>
<comment type="function">
    <text evidence="1">Translation factor that promotes translation elongation and termination, particularly upon ribosome stalling at specific amino acid sequence contexts. Binds between the exit (E) and peptidyl (P) site of the ribosome and promotes rescue of stalled ribosome: specifically required for efficient translation of polyproline-containing peptides as well as other motifs that stall the ribosome. Acts as a ribosome quality control (RQC) cofactor by joining the RQC complex to facilitate peptidyl transfer during CAT tailing step.</text>
</comment>
<sequence length="155" mass="17270">MFKNQIHPSNWVNDAPVSNPKTLFNRSPTSCKQLITTSPDPPQKLTPPAFRRFYLTEVSTDASSCDSAFFEAWKKVAPSLQTWIHQQVVEVSTSKTGKHSHAKCHSVTIDIFNGRKHDDIVPSSDNCDVTLLIESGGTKDDLKLPTNDTLLTQVF</sequence>
<dbReference type="GO" id="GO:0003746">
    <property type="term" value="F:translation elongation factor activity"/>
    <property type="evidence" value="ECO:0007669"/>
    <property type="project" value="InterPro"/>
</dbReference>
<dbReference type="SUPFAM" id="SSF50104">
    <property type="entry name" value="Translation proteins SH3-like domain"/>
    <property type="match status" value="1"/>
</dbReference>
<feature type="domain" description="Translation initiation factor 5A-like N-terminal" evidence="2">
    <location>
        <begin position="87"/>
        <end position="124"/>
    </location>
</feature>
<dbReference type="InterPro" id="IPR008991">
    <property type="entry name" value="Translation_prot_SH3-like_sf"/>
</dbReference>
<dbReference type="Pfam" id="PF21485">
    <property type="entry name" value="IF5A-like_N"/>
    <property type="match status" value="1"/>
</dbReference>
<dbReference type="EMBL" id="SZYD01000001">
    <property type="protein sequence ID" value="KAD7476952.1"/>
    <property type="molecule type" value="Genomic_DNA"/>
</dbReference>
<dbReference type="Gene3D" id="2.30.30.30">
    <property type="match status" value="1"/>
</dbReference>
<evidence type="ECO:0000256" key="1">
    <source>
        <dbReference type="ARBA" id="ARBA00045610"/>
    </source>
</evidence>
<dbReference type="GO" id="GO:0043022">
    <property type="term" value="F:ribosome binding"/>
    <property type="evidence" value="ECO:0007669"/>
    <property type="project" value="InterPro"/>
</dbReference>
<protein>
    <recommendedName>
        <fullName evidence="2">Translation initiation factor 5A-like N-terminal domain-containing protein</fullName>
    </recommendedName>
</protein>